<sequence length="95" mass="11328">MKGLFRFIIKQKLKKNLHIVDGMNHDTTTNPGNEEVLKKIIDWISNLRRNEDESEDEKEMKYKMCFNNALLIIFCIFININVTFSINFWCQNTKV</sequence>
<keyword evidence="1" id="KW-0812">Transmembrane</keyword>
<evidence type="ECO:0000313" key="3">
    <source>
        <dbReference type="EMBL" id="SCL89283.1"/>
    </source>
</evidence>
<keyword evidence="1" id="KW-0472">Membrane</keyword>
<dbReference type="AlphaFoldDB" id="A0A1C6WL67"/>
<dbReference type="Proteomes" id="UP000507163">
    <property type="component" value="Unassembled WGS sequence"/>
</dbReference>
<organism evidence="3">
    <name type="scientific">Plasmodium chabaudi chabaudi</name>
    <dbReference type="NCBI Taxonomy" id="31271"/>
    <lineage>
        <taxon>Eukaryota</taxon>
        <taxon>Sar</taxon>
        <taxon>Alveolata</taxon>
        <taxon>Apicomplexa</taxon>
        <taxon>Aconoidasida</taxon>
        <taxon>Haemosporida</taxon>
        <taxon>Plasmodiidae</taxon>
        <taxon>Plasmodium</taxon>
        <taxon>Plasmodium (Vinckeia)</taxon>
    </lineage>
</organism>
<accession>A0A1C6WL67</accession>
<evidence type="ECO:0000313" key="2">
    <source>
        <dbReference type="EMBL" id="SCL89196.1"/>
    </source>
</evidence>
<feature type="transmembrane region" description="Helical" evidence="1">
    <location>
        <begin position="68"/>
        <end position="89"/>
    </location>
</feature>
<keyword evidence="1" id="KW-1133">Transmembrane helix</keyword>
<dbReference type="EMBL" id="FMIM01000297">
    <property type="protein sequence ID" value="SCL89196.1"/>
    <property type="molecule type" value="Genomic_DNA"/>
</dbReference>
<proteinExistence type="predicted"/>
<dbReference type="EMBL" id="FMIL01000300">
    <property type="protein sequence ID" value="SCL89283.1"/>
    <property type="molecule type" value="Genomic_DNA"/>
</dbReference>
<reference evidence="3 4" key="1">
    <citation type="submission" date="2016-08" db="EMBL/GenBank/DDBJ databases">
        <authorList>
            <consortium name="Pathogen Informatics"/>
        </authorList>
    </citation>
    <scope>NUCLEOTIDE SEQUENCE</scope>
    <source>
        <strain evidence="3">AJ</strain>
        <strain evidence="2 4">CB</strain>
    </source>
</reference>
<protein>
    <submittedName>
        <fullName evidence="3">Lysophospholipase, putative</fullName>
    </submittedName>
</protein>
<evidence type="ECO:0000313" key="4">
    <source>
        <dbReference type="Proteomes" id="UP000195489"/>
    </source>
</evidence>
<evidence type="ECO:0000256" key="1">
    <source>
        <dbReference type="SAM" id="Phobius"/>
    </source>
</evidence>
<gene>
    <name evidence="3" type="ORF">PCHAJ_000516900</name>
    <name evidence="2" type="ORF">PCHCB_000523600</name>
</gene>
<dbReference type="Proteomes" id="UP000195489">
    <property type="component" value="Unassembled WGS sequence"/>
</dbReference>
<name>A0A1C6WL67_PLACU</name>